<reference evidence="2" key="1">
    <citation type="submission" date="2014-09" db="EMBL/GenBank/DDBJ databases">
        <title>Vibrio variabilis JCM 19239. (C206) whole genome shotgun sequence.</title>
        <authorList>
            <person name="Sawabe T."/>
            <person name="Meirelles P."/>
            <person name="Nakanishi M."/>
            <person name="Sayaka M."/>
            <person name="Hattori M."/>
            <person name="Ohkuma M."/>
        </authorList>
    </citation>
    <scope>NUCLEOTIDE SEQUENCE [LARGE SCALE GENOMIC DNA]</scope>
    <source>
        <strain evidence="2">JCM 19239</strain>
    </source>
</reference>
<comment type="caution">
    <text evidence="1">The sequence shown here is derived from an EMBL/GenBank/DDBJ whole genome shotgun (WGS) entry which is preliminary data.</text>
</comment>
<sequence>MFETFYENYPAHRRLSEDAAANAWNEADLSDEDIQELLDWLRARQESDPSWHKAATGMYVPRLDKFLRQCWWRTERGNRRPTF</sequence>
<keyword evidence="2" id="KW-1185">Reference proteome</keyword>
<evidence type="ECO:0000313" key="1">
    <source>
        <dbReference type="EMBL" id="GAL30188.1"/>
    </source>
</evidence>
<accession>A0ABQ0JN52</accession>
<dbReference type="EMBL" id="BBMS01000086">
    <property type="protein sequence ID" value="GAL30188.1"/>
    <property type="molecule type" value="Genomic_DNA"/>
</dbReference>
<protein>
    <submittedName>
        <fullName evidence="1">Uncharacterized protein</fullName>
    </submittedName>
</protein>
<reference evidence="2" key="2">
    <citation type="submission" date="2014-09" db="EMBL/GenBank/DDBJ databases">
        <authorList>
            <consortium name="NBRP consortium"/>
            <person name="Sawabe T."/>
            <person name="Meirelles P."/>
            <person name="Nakanishi M."/>
            <person name="Sayaka M."/>
            <person name="Hattori M."/>
            <person name="Ohkuma M."/>
        </authorList>
    </citation>
    <scope>NUCLEOTIDE SEQUENCE [LARGE SCALE GENOMIC DNA]</scope>
    <source>
        <strain evidence="2">JCM 19239</strain>
    </source>
</reference>
<gene>
    <name evidence="1" type="ORF">JCM19239_6821</name>
</gene>
<evidence type="ECO:0000313" key="2">
    <source>
        <dbReference type="Proteomes" id="UP000029223"/>
    </source>
</evidence>
<name>A0ABQ0JN52_9VIBR</name>
<organism evidence="1 2">
    <name type="scientific">Vibrio variabilis</name>
    <dbReference type="NCBI Taxonomy" id="990271"/>
    <lineage>
        <taxon>Bacteria</taxon>
        <taxon>Pseudomonadati</taxon>
        <taxon>Pseudomonadota</taxon>
        <taxon>Gammaproteobacteria</taxon>
        <taxon>Vibrionales</taxon>
        <taxon>Vibrionaceae</taxon>
        <taxon>Vibrio</taxon>
    </lineage>
</organism>
<dbReference type="Proteomes" id="UP000029223">
    <property type="component" value="Unassembled WGS sequence"/>
</dbReference>
<proteinExistence type="predicted"/>